<evidence type="ECO:0000256" key="3">
    <source>
        <dbReference type="ARBA" id="ARBA00022833"/>
    </source>
</evidence>
<proteinExistence type="predicted"/>
<name>A0A6M2D2E2_RHIMP</name>
<dbReference type="EMBL" id="GHWJ01007113">
    <property type="protein sequence ID" value="NOV39850.1"/>
    <property type="molecule type" value="Transcribed_RNA"/>
</dbReference>
<reference evidence="5" key="1">
    <citation type="submission" date="2019-09" db="EMBL/GenBank/DDBJ databases">
        <title>Organ-specific transcriptomic study of the physiology of the cattle tick, Rhipicephalus microplus.</title>
        <authorList>
            <person name="Tirloni L."/>
            <person name="Braz G."/>
            <person name="Gandara A.C.P."/>
            <person name="Sabadin G.A."/>
            <person name="da Silva R.M."/>
            <person name="Guizzo M.G."/>
            <person name="Machado J.A."/>
            <person name="Costa E.P."/>
            <person name="Gomes H.F."/>
            <person name="Moraes J."/>
            <person name="Mota M.B.S."/>
            <person name="Mesquita R.D."/>
            <person name="Alvarenga P.H."/>
            <person name="Alves F."/>
            <person name="Seixas A."/>
            <person name="da Fonseca R.N."/>
            <person name="Fogaca A."/>
            <person name="Logullo C."/>
            <person name="Tanaka A."/>
            <person name="Daffre S."/>
            <person name="Termignoni C."/>
            <person name="Vaz I.S.Jr."/>
            <person name="Oliveira P.L."/>
            <person name="Ribeiro J.M."/>
        </authorList>
    </citation>
    <scope>NUCLEOTIDE SEQUENCE</scope>
    <source>
        <strain evidence="5">Porto Alegre</strain>
    </source>
</reference>
<evidence type="ECO:0000259" key="4">
    <source>
        <dbReference type="SMART" id="SM00249"/>
    </source>
</evidence>
<keyword evidence="3" id="KW-0862">Zinc</keyword>
<dbReference type="AlphaFoldDB" id="A0A6M2D2E2"/>
<dbReference type="GO" id="GO:0008270">
    <property type="term" value="F:zinc ion binding"/>
    <property type="evidence" value="ECO:0007669"/>
    <property type="project" value="UniProtKB-KW"/>
</dbReference>
<dbReference type="OrthoDB" id="6500061at2759"/>
<dbReference type="SMART" id="SM00249">
    <property type="entry name" value="PHD"/>
    <property type="match status" value="1"/>
</dbReference>
<keyword evidence="1" id="KW-0479">Metal-binding</keyword>
<sequence length="301" mass="34450">MSLSCNTCNLLISPDEPFVECCKCENGYHFGKCAGLTEKSFKAKNEAAKKSWQCPSCRSASGGNMCSKDSNDSETEIKLALMSINQKLERLMPLTKKVESIEESLTFISTKFDEFEQKFCHQEADLKDIKKKVSELEKKDDLNQVICAQLEKEMHDLEFRSRQLNLELHGIREVANENLMVTLNDVADKLQVPHLMESDVANVHRIPAKHGKVPGIIVRFTKQAIRDQWIRNKKNLKDSHPPIFMQENLTRRNRELLQATKECAKDKGYKFVWYLNGKVLVRKSEGVNAVHVKGKSDLEHL</sequence>
<protein>
    <submittedName>
        <fullName evidence="5">Putative crack-1 is transposable element</fullName>
    </submittedName>
</protein>
<dbReference type="Pfam" id="PF25298">
    <property type="entry name" value="Baculo_FP_2nd"/>
    <property type="match status" value="1"/>
</dbReference>
<evidence type="ECO:0000256" key="1">
    <source>
        <dbReference type="ARBA" id="ARBA00022723"/>
    </source>
</evidence>
<evidence type="ECO:0000313" key="5">
    <source>
        <dbReference type="EMBL" id="NOV39850.1"/>
    </source>
</evidence>
<dbReference type="InterPro" id="IPR001965">
    <property type="entry name" value="Znf_PHD"/>
</dbReference>
<dbReference type="VEuPathDB" id="VectorBase:LOC119162490"/>
<keyword evidence="2" id="KW-0863">Zinc-finger</keyword>
<evidence type="ECO:0000256" key="2">
    <source>
        <dbReference type="ARBA" id="ARBA00022771"/>
    </source>
</evidence>
<dbReference type="InterPro" id="IPR011011">
    <property type="entry name" value="Znf_FYVE_PHD"/>
</dbReference>
<accession>A0A6M2D2E2</accession>
<dbReference type="CDD" id="cd15489">
    <property type="entry name" value="PHD_SF"/>
    <property type="match status" value="1"/>
</dbReference>
<dbReference type="SUPFAM" id="SSF57903">
    <property type="entry name" value="FYVE/PHD zinc finger"/>
    <property type="match status" value="1"/>
</dbReference>
<organism evidence="5">
    <name type="scientific">Rhipicephalus microplus</name>
    <name type="common">Cattle tick</name>
    <name type="synonym">Boophilus microplus</name>
    <dbReference type="NCBI Taxonomy" id="6941"/>
    <lineage>
        <taxon>Eukaryota</taxon>
        <taxon>Metazoa</taxon>
        <taxon>Ecdysozoa</taxon>
        <taxon>Arthropoda</taxon>
        <taxon>Chelicerata</taxon>
        <taxon>Arachnida</taxon>
        <taxon>Acari</taxon>
        <taxon>Parasitiformes</taxon>
        <taxon>Ixodida</taxon>
        <taxon>Ixodoidea</taxon>
        <taxon>Ixodidae</taxon>
        <taxon>Rhipicephalinae</taxon>
        <taxon>Rhipicephalus</taxon>
        <taxon>Boophilus</taxon>
    </lineage>
</organism>
<feature type="domain" description="Zinc finger PHD-type" evidence="4">
    <location>
        <begin position="4"/>
        <end position="58"/>
    </location>
</feature>
<dbReference type="InterPro" id="IPR057251">
    <property type="entry name" value="FP_C"/>
</dbReference>
<dbReference type="Gene3D" id="2.60.120.650">
    <property type="entry name" value="Cupin"/>
    <property type="match status" value="1"/>
</dbReference>